<reference evidence="3" key="1">
    <citation type="journal article" date="2021" name="PeerJ">
        <title>Extensive microbial diversity within the chicken gut microbiome revealed by metagenomics and culture.</title>
        <authorList>
            <person name="Gilroy R."/>
            <person name="Ravi A."/>
            <person name="Getino M."/>
            <person name="Pursley I."/>
            <person name="Horton D.L."/>
            <person name="Alikhan N.F."/>
            <person name="Baker D."/>
            <person name="Gharbi K."/>
            <person name="Hall N."/>
            <person name="Watson M."/>
            <person name="Adriaenssens E.M."/>
            <person name="Foster-Nyarko E."/>
            <person name="Jarju S."/>
            <person name="Secka A."/>
            <person name="Antonio M."/>
            <person name="Oren A."/>
            <person name="Chaudhuri R.R."/>
            <person name="La Ragione R."/>
            <person name="Hildebrand F."/>
            <person name="Pallen M.J."/>
        </authorList>
    </citation>
    <scope>NUCLEOTIDE SEQUENCE</scope>
    <source>
        <strain evidence="3">CHK179-28034</strain>
    </source>
</reference>
<dbReference type="PANTHER" id="PTHR36432:SF1">
    <property type="entry name" value="STAGE V SPORULATION PROTEIN T"/>
    <property type="match status" value="1"/>
</dbReference>
<dbReference type="InterPro" id="IPR029016">
    <property type="entry name" value="GAF-like_dom_sf"/>
</dbReference>
<evidence type="ECO:0000313" key="3">
    <source>
        <dbReference type="EMBL" id="HIZ39557.1"/>
    </source>
</evidence>
<dbReference type="Pfam" id="PF04014">
    <property type="entry name" value="MazE_antitoxin"/>
    <property type="match status" value="1"/>
</dbReference>
<dbReference type="NCBIfam" id="TIGR01439">
    <property type="entry name" value="lp_hng_hel_AbrB"/>
    <property type="match status" value="1"/>
</dbReference>
<dbReference type="InterPro" id="IPR052731">
    <property type="entry name" value="B_subtilis_Trans_State_Reg"/>
</dbReference>
<dbReference type="PROSITE" id="PS51740">
    <property type="entry name" value="SPOVT_ABRB"/>
    <property type="match status" value="1"/>
</dbReference>
<reference evidence="3" key="2">
    <citation type="submission" date="2021-04" db="EMBL/GenBank/DDBJ databases">
        <authorList>
            <person name="Gilroy R."/>
        </authorList>
    </citation>
    <scope>NUCLEOTIDE SEQUENCE</scope>
    <source>
        <strain evidence="3">CHK179-28034</strain>
    </source>
</reference>
<keyword evidence="1 3" id="KW-0238">DNA-binding</keyword>
<gene>
    <name evidence="3" type="ORF">H9968_06485</name>
</gene>
<dbReference type="SUPFAM" id="SSF89447">
    <property type="entry name" value="AbrB/MazE/MraZ-like"/>
    <property type="match status" value="1"/>
</dbReference>
<dbReference type="Gene3D" id="2.10.260.10">
    <property type="match status" value="1"/>
</dbReference>
<dbReference type="SMART" id="SM00966">
    <property type="entry name" value="SpoVT_AbrB"/>
    <property type="match status" value="1"/>
</dbReference>
<evidence type="ECO:0000259" key="2">
    <source>
        <dbReference type="PROSITE" id="PS51740"/>
    </source>
</evidence>
<dbReference type="PANTHER" id="PTHR36432">
    <property type="match status" value="1"/>
</dbReference>
<dbReference type="Pfam" id="PF15714">
    <property type="entry name" value="SpoVT_C"/>
    <property type="match status" value="1"/>
</dbReference>
<proteinExistence type="predicted"/>
<protein>
    <submittedName>
        <fullName evidence="3">AbrB/MazE/SpoVT family DNA-binding domain-containing protein</fullName>
    </submittedName>
</protein>
<name>A0A9D2ELR9_9FIRM</name>
<dbReference type="AlphaFoldDB" id="A0A9D2ELR9"/>
<dbReference type="Proteomes" id="UP000824049">
    <property type="component" value="Unassembled WGS sequence"/>
</dbReference>
<dbReference type="InterPro" id="IPR007159">
    <property type="entry name" value="SpoVT-AbrB_dom"/>
</dbReference>
<comment type="caution">
    <text evidence="3">The sequence shown here is derived from an EMBL/GenBank/DDBJ whole genome shotgun (WGS) entry which is preliminary data.</text>
</comment>
<feature type="domain" description="SpoVT-AbrB" evidence="2">
    <location>
        <begin position="5"/>
        <end position="51"/>
    </location>
</feature>
<organism evidence="3 4">
    <name type="scientific">Candidatus Anaerobutyricum stercoris</name>
    <dbReference type="NCBI Taxonomy" id="2838457"/>
    <lineage>
        <taxon>Bacteria</taxon>
        <taxon>Bacillati</taxon>
        <taxon>Bacillota</taxon>
        <taxon>Clostridia</taxon>
        <taxon>Lachnospirales</taxon>
        <taxon>Lachnospiraceae</taxon>
        <taxon>Anaerobutyricum</taxon>
    </lineage>
</organism>
<evidence type="ECO:0000256" key="1">
    <source>
        <dbReference type="PROSITE-ProRule" id="PRU01076"/>
    </source>
</evidence>
<sequence>MKATGIVRRIDDLGRIVIPKEIRKTLKVKEGMPLEIYTDQEGGIILKKYLPFSEFSSLAEEYAECMVQQTGARAIITDREKVIAAAGGAGRGLKGQAISERLERILDDRDEQLPASERKRFIPVTEGMEAGGDQIFSVIRSGGEILGAVFLQAKEPGWKLGELERKVAAIAAEFLGRQVNV</sequence>
<evidence type="ECO:0000313" key="4">
    <source>
        <dbReference type="Proteomes" id="UP000824049"/>
    </source>
</evidence>
<dbReference type="EMBL" id="DXBR01000056">
    <property type="protein sequence ID" value="HIZ39557.1"/>
    <property type="molecule type" value="Genomic_DNA"/>
</dbReference>
<dbReference type="InterPro" id="IPR037914">
    <property type="entry name" value="SpoVT-AbrB_sf"/>
</dbReference>
<dbReference type="Gene3D" id="3.30.450.40">
    <property type="match status" value="1"/>
</dbReference>
<dbReference type="GO" id="GO:0003677">
    <property type="term" value="F:DNA binding"/>
    <property type="evidence" value="ECO:0007669"/>
    <property type="project" value="UniProtKB-UniRule"/>
</dbReference>
<accession>A0A9D2ELR9</accession>